<keyword evidence="1" id="KW-0677">Repeat</keyword>
<dbReference type="PROSITE" id="PS51375">
    <property type="entry name" value="PPR"/>
    <property type="match status" value="2"/>
</dbReference>
<dbReference type="NCBIfam" id="TIGR00756">
    <property type="entry name" value="PPR"/>
    <property type="match status" value="2"/>
</dbReference>
<dbReference type="Pfam" id="PF01535">
    <property type="entry name" value="PPR"/>
    <property type="match status" value="2"/>
</dbReference>
<protein>
    <recommendedName>
        <fullName evidence="5">Pentacotripeptide-repeat region of PRORP domain-containing protein</fullName>
    </recommendedName>
</protein>
<feature type="repeat" description="PPR" evidence="2">
    <location>
        <begin position="160"/>
        <end position="190"/>
    </location>
</feature>
<dbReference type="AlphaFoldDB" id="A0A1Z5JP99"/>
<evidence type="ECO:0000256" key="2">
    <source>
        <dbReference type="PROSITE-ProRule" id="PRU00708"/>
    </source>
</evidence>
<dbReference type="InterPro" id="IPR011990">
    <property type="entry name" value="TPR-like_helical_dom_sf"/>
</dbReference>
<dbReference type="InParanoid" id="A0A1Z5JP99"/>
<reference evidence="3 4" key="1">
    <citation type="journal article" date="2015" name="Plant Cell">
        <title>Oil accumulation by the oleaginous diatom Fistulifera solaris as revealed by the genome and transcriptome.</title>
        <authorList>
            <person name="Tanaka T."/>
            <person name="Maeda Y."/>
            <person name="Veluchamy A."/>
            <person name="Tanaka M."/>
            <person name="Abida H."/>
            <person name="Marechal E."/>
            <person name="Bowler C."/>
            <person name="Muto M."/>
            <person name="Sunaga Y."/>
            <person name="Tanaka M."/>
            <person name="Yoshino T."/>
            <person name="Taniguchi T."/>
            <person name="Fukuda Y."/>
            <person name="Nemoto M."/>
            <person name="Matsumoto M."/>
            <person name="Wong P.S."/>
            <person name="Aburatani S."/>
            <person name="Fujibuchi W."/>
        </authorList>
    </citation>
    <scope>NUCLEOTIDE SEQUENCE [LARGE SCALE GENOMIC DNA]</scope>
    <source>
        <strain evidence="3 4">JPCC DA0580</strain>
    </source>
</reference>
<evidence type="ECO:0000313" key="4">
    <source>
        <dbReference type="Proteomes" id="UP000198406"/>
    </source>
</evidence>
<dbReference type="PANTHER" id="PTHR47942">
    <property type="entry name" value="TETRATRICOPEPTIDE REPEAT (TPR)-LIKE SUPERFAMILY PROTEIN-RELATED"/>
    <property type="match status" value="1"/>
</dbReference>
<dbReference type="PANTHER" id="PTHR47942:SF63">
    <property type="entry name" value="PENTATRICOPEPTIDE REPEAT-CONTAINING PROTEIN"/>
    <property type="match status" value="1"/>
</dbReference>
<organism evidence="3 4">
    <name type="scientific">Fistulifera solaris</name>
    <name type="common">Oleaginous diatom</name>
    <dbReference type="NCBI Taxonomy" id="1519565"/>
    <lineage>
        <taxon>Eukaryota</taxon>
        <taxon>Sar</taxon>
        <taxon>Stramenopiles</taxon>
        <taxon>Ochrophyta</taxon>
        <taxon>Bacillariophyta</taxon>
        <taxon>Bacillariophyceae</taxon>
        <taxon>Bacillariophycidae</taxon>
        <taxon>Naviculales</taxon>
        <taxon>Naviculaceae</taxon>
        <taxon>Fistulifera</taxon>
    </lineage>
</organism>
<dbReference type="Gene3D" id="1.25.40.10">
    <property type="entry name" value="Tetratricopeptide repeat domain"/>
    <property type="match status" value="4"/>
</dbReference>
<name>A0A1Z5JP99_FISSO</name>
<dbReference type="OrthoDB" id="185373at2759"/>
<evidence type="ECO:0008006" key="5">
    <source>
        <dbReference type="Google" id="ProtNLM"/>
    </source>
</evidence>
<evidence type="ECO:0000256" key="1">
    <source>
        <dbReference type="ARBA" id="ARBA00022737"/>
    </source>
</evidence>
<gene>
    <name evidence="3" type="ORF">FisN_3Hh135</name>
</gene>
<evidence type="ECO:0000313" key="3">
    <source>
        <dbReference type="EMBL" id="GAX15662.1"/>
    </source>
</evidence>
<sequence>MSILLLSRLVHEQKLGNASISSDFLDWQIIDRLVENWECVHDSIKENNGESVILPAQLLAKLDQLCNESPSLELSGSSLQVILGVASRRAKRLKSVTEAAFAEAVLDRMTELNQPNASSLGSFHPRTKALNKVLSSWTACARPDRARALLERAQNVIPLDIRSYNCLLAAYAKVGNGEAAEQLLKDMCEQWQLQEGYPLLDWKGSAPKPDVVSWNTVISAWARSHGSNAAERVQSLLARMYDPKTFPPVQADVKTFNTVLSCWARAGQADRCLSLLQEMKDLHSRGQLESPPDLFSYATVTNAFAKASQPEKAQDLVDEVYSLFMEGRKDLKPSLTLLTTLMDAWSRAGNVDRTRLLFQRIKDLYHFGFLDSGPDTATYNVMLASLFFANNRAVNASEEADSLFQEMKRSTKSPPDFYSYTMLIQILLLHNDGLHRATELVWEAMELCRENAFGQQPEHMQLKAILLAFAKADPQIAHAVLMRICSLAKEKQLGRVRIDLFGLVFSAWDRSYARDAALKADELVQTLLDLYRAGLAPPPDAQIYDALLSCWARSSLPTAAKRAYSLVTSMRTHRLKQGKPLALYAILCDRVLNLFQRQDRSDYAYGLLLILHEDFLKKRSAVVPRIGRYKSVMRQIAHSEDEYRVEKVETLLRNMQEMGLVPDTDAFNSLIYSCSTSGKVGTTARIQGLVEEMKALDARGIKNVFPNCTSFEFWARAEMKNGAVSQAGHILLDLWTMYNEGRIQEKPESNFFDEVEKSLSEAGYDNIVRLIEIQRGSNLPNAAM</sequence>
<proteinExistence type="predicted"/>
<dbReference type="InterPro" id="IPR051222">
    <property type="entry name" value="PPR/CCM1_RNA-binding"/>
</dbReference>
<comment type="caution">
    <text evidence="3">The sequence shown here is derived from an EMBL/GenBank/DDBJ whole genome shotgun (WGS) entry which is preliminary data.</text>
</comment>
<feature type="repeat" description="PPR" evidence="2">
    <location>
        <begin position="252"/>
        <end position="286"/>
    </location>
</feature>
<dbReference type="Proteomes" id="UP000198406">
    <property type="component" value="Unassembled WGS sequence"/>
</dbReference>
<dbReference type="InterPro" id="IPR002885">
    <property type="entry name" value="PPR_rpt"/>
</dbReference>
<keyword evidence="4" id="KW-1185">Reference proteome</keyword>
<dbReference type="EMBL" id="BDSP01000095">
    <property type="protein sequence ID" value="GAX15662.1"/>
    <property type="molecule type" value="Genomic_DNA"/>
</dbReference>
<accession>A0A1Z5JP99</accession>